<evidence type="ECO:0000313" key="5">
    <source>
        <dbReference type="Proteomes" id="UP001296104"/>
    </source>
</evidence>
<comment type="caution">
    <text evidence="4">The sequence shown here is derived from an EMBL/GenBank/DDBJ whole genome shotgun (WGS) entry which is preliminary data.</text>
</comment>
<feature type="compositionally biased region" description="Basic and acidic residues" evidence="1">
    <location>
        <begin position="27"/>
        <end position="38"/>
    </location>
</feature>
<feature type="transmembrane region" description="Helical" evidence="2">
    <location>
        <begin position="316"/>
        <end position="337"/>
    </location>
</feature>
<feature type="transmembrane region" description="Helical" evidence="2">
    <location>
        <begin position="289"/>
        <end position="310"/>
    </location>
</feature>
<reference evidence="4" key="1">
    <citation type="submission" date="2023-11" db="EMBL/GenBank/DDBJ databases">
        <authorList>
            <person name="Alioto T."/>
            <person name="Alioto T."/>
            <person name="Gomez Garrido J."/>
        </authorList>
    </citation>
    <scope>NUCLEOTIDE SEQUENCE</scope>
</reference>
<evidence type="ECO:0000259" key="3">
    <source>
        <dbReference type="Pfam" id="PF20237"/>
    </source>
</evidence>
<keyword evidence="2" id="KW-1133">Transmembrane helix</keyword>
<name>A0AAI8Z857_9PEZI</name>
<dbReference type="PANTHER" id="PTHR34502:SF3">
    <property type="entry name" value="DUF6594 DOMAIN-CONTAINING PROTEIN"/>
    <property type="match status" value="1"/>
</dbReference>
<dbReference type="Proteomes" id="UP001296104">
    <property type="component" value="Unassembled WGS sequence"/>
</dbReference>
<organism evidence="4 5">
    <name type="scientific">Lecanosticta acicola</name>
    <dbReference type="NCBI Taxonomy" id="111012"/>
    <lineage>
        <taxon>Eukaryota</taxon>
        <taxon>Fungi</taxon>
        <taxon>Dikarya</taxon>
        <taxon>Ascomycota</taxon>
        <taxon>Pezizomycotina</taxon>
        <taxon>Dothideomycetes</taxon>
        <taxon>Dothideomycetidae</taxon>
        <taxon>Mycosphaerellales</taxon>
        <taxon>Mycosphaerellaceae</taxon>
        <taxon>Lecanosticta</taxon>
    </lineage>
</organism>
<proteinExistence type="predicted"/>
<feature type="domain" description="DUF6594" evidence="3">
    <location>
        <begin position="98"/>
        <end position="351"/>
    </location>
</feature>
<protein>
    <recommendedName>
        <fullName evidence="3">DUF6594 domain-containing protein</fullName>
    </recommendedName>
</protein>
<dbReference type="EMBL" id="CAVMBE010000106">
    <property type="protein sequence ID" value="CAK4034151.1"/>
    <property type="molecule type" value="Genomic_DNA"/>
</dbReference>
<evidence type="ECO:0000256" key="1">
    <source>
        <dbReference type="SAM" id="MobiDB-lite"/>
    </source>
</evidence>
<dbReference type="PANTHER" id="PTHR34502">
    <property type="entry name" value="DUF6594 DOMAIN-CONTAINING PROTEIN-RELATED"/>
    <property type="match status" value="1"/>
</dbReference>
<feature type="region of interest" description="Disordered" evidence="1">
    <location>
        <begin position="1"/>
        <end position="60"/>
    </location>
</feature>
<evidence type="ECO:0000313" key="4">
    <source>
        <dbReference type="EMBL" id="CAK4034151.1"/>
    </source>
</evidence>
<keyword evidence="2" id="KW-0472">Membrane</keyword>
<gene>
    <name evidence="4" type="ORF">LECACI_7A009309</name>
</gene>
<dbReference type="Pfam" id="PF20237">
    <property type="entry name" value="DUF6594"/>
    <property type="match status" value="1"/>
</dbReference>
<keyword evidence="2" id="KW-0812">Transmembrane</keyword>
<accession>A0AAI8Z857</accession>
<evidence type="ECO:0000256" key="2">
    <source>
        <dbReference type="SAM" id="Phobius"/>
    </source>
</evidence>
<keyword evidence="5" id="KW-1185">Reference proteome</keyword>
<feature type="compositionally biased region" description="Low complexity" evidence="1">
    <location>
        <begin position="10"/>
        <end position="23"/>
    </location>
</feature>
<sequence length="351" mass="39694">MANSAENIITESPTSPTSFSGGTLTETDEKAGSDHGKPSDVSIPSVSIDLESQDEKPRPGLLKRLSAGLPVQVPPHWKPGFINDNRDTRSLQDFPEGFPRFAAWMNCDENFLLTRRYGWLHTRVMLFRQSELRDLELKLQRSDKQDLDDEDDALIDHQLFGSGEAGEERKMLIQQIDDKLKEYDDIVMRAKAMASLPKASLRNYASVCNHIYNKAPFTEREKKVFMNDSDFVALIEQEETKSFDGFIEDILSMLPCRGLTRFVFSNAQQRATSNDKELFLYDKKRIDTFIRIVMTLLAVALLLAPVVVLFREQDSGTVKIVVILVFTLFFSLALSLATRARRAEVFAATAA</sequence>
<dbReference type="InterPro" id="IPR046529">
    <property type="entry name" value="DUF6594"/>
</dbReference>
<dbReference type="AlphaFoldDB" id="A0AAI8Z857"/>